<evidence type="ECO:0000313" key="4">
    <source>
        <dbReference type="Proteomes" id="UP001642360"/>
    </source>
</evidence>
<organism evidence="3 4">
    <name type="scientific">Ilex paraguariensis</name>
    <name type="common">yerba mate</name>
    <dbReference type="NCBI Taxonomy" id="185542"/>
    <lineage>
        <taxon>Eukaryota</taxon>
        <taxon>Viridiplantae</taxon>
        <taxon>Streptophyta</taxon>
        <taxon>Embryophyta</taxon>
        <taxon>Tracheophyta</taxon>
        <taxon>Spermatophyta</taxon>
        <taxon>Magnoliopsida</taxon>
        <taxon>eudicotyledons</taxon>
        <taxon>Gunneridae</taxon>
        <taxon>Pentapetalae</taxon>
        <taxon>asterids</taxon>
        <taxon>campanulids</taxon>
        <taxon>Aquifoliales</taxon>
        <taxon>Aquifoliaceae</taxon>
        <taxon>Ilex</taxon>
    </lineage>
</organism>
<reference evidence="3 4" key="1">
    <citation type="submission" date="2024-02" db="EMBL/GenBank/DDBJ databases">
        <authorList>
            <person name="Vignale AGUSTIN F."/>
            <person name="Sosa J E."/>
            <person name="Modenutti C."/>
        </authorList>
    </citation>
    <scope>NUCLEOTIDE SEQUENCE [LARGE SCALE GENOMIC DNA]</scope>
</reference>
<accession>A0ABC8TR50</accession>
<dbReference type="EMBL" id="CAUOFW020005869">
    <property type="protein sequence ID" value="CAK9171920.1"/>
    <property type="molecule type" value="Genomic_DNA"/>
</dbReference>
<keyword evidence="4" id="KW-1185">Reference proteome</keyword>
<dbReference type="AlphaFoldDB" id="A0ABC8TR50"/>
<feature type="region of interest" description="Disordered" evidence="2">
    <location>
        <begin position="30"/>
        <end position="56"/>
    </location>
</feature>
<dbReference type="Proteomes" id="UP001642360">
    <property type="component" value="Unassembled WGS sequence"/>
</dbReference>
<proteinExistence type="predicted"/>
<sequence length="152" mass="17674">MMEVTEVGIDSAVKVDEEHCVVKKIVEESAETSPIQDYSEYSVNPQSSIEGGEENNCSEKFQDGMEVQRAEQPDGDVKECVGVERRDDNKWNRELLERLVEDNEKMVSLMAQLFEKNEMQTQMLNSLTHRVDQLEKAFMCDRMRRRKKRHTG</sequence>
<comment type="caution">
    <text evidence="3">The sequence shown here is derived from an EMBL/GenBank/DDBJ whole genome shotgun (WGS) entry which is preliminary data.</text>
</comment>
<evidence type="ECO:0000313" key="3">
    <source>
        <dbReference type="EMBL" id="CAK9171920.1"/>
    </source>
</evidence>
<keyword evidence="1" id="KW-0175">Coiled coil</keyword>
<name>A0ABC8TR50_9AQUA</name>
<protein>
    <submittedName>
        <fullName evidence="3">Uncharacterized protein</fullName>
    </submittedName>
</protein>
<feature type="compositionally biased region" description="Polar residues" evidence="2">
    <location>
        <begin position="31"/>
        <end position="49"/>
    </location>
</feature>
<evidence type="ECO:0000256" key="2">
    <source>
        <dbReference type="SAM" id="MobiDB-lite"/>
    </source>
</evidence>
<feature type="coiled-coil region" evidence="1">
    <location>
        <begin position="92"/>
        <end position="137"/>
    </location>
</feature>
<gene>
    <name evidence="3" type="ORF">ILEXP_LOCUS41539</name>
</gene>
<evidence type="ECO:0000256" key="1">
    <source>
        <dbReference type="SAM" id="Coils"/>
    </source>
</evidence>